<evidence type="ECO:0000313" key="1">
    <source>
        <dbReference type="EMBL" id="KAL2285943.1"/>
    </source>
</evidence>
<comment type="caution">
    <text evidence="1">The sequence shown here is derived from an EMBL/GenBank/DDBJ whole genome shotgun (WGS) entry which is preliminary data.</text>
</comment>
<sequence>MNPALDARFDPRGINNNVSTLAQLGSDAQLLRIGFGTLGWHSKCVCGTGALRKCQAILCDIDGHYAGGAKCPGNSAAEEPNRPGAKYGKAFALRVPGKTTAMHCDTQWLDEGPFGERNLTRKQMAAFLWENVVGRKGPVVWWCGSESYIRAKIVTTTPALFANVASSAGLKSHSIAGSQVLDIRSTFFDDSCRFVA</sequence>
<organism evidence="1 2">
    <name type="scientific">Diaporthe vaccinii</name>
    <dbReference type="NCBI Taxonomy" id="105482"/>
    <lineage>
        <taxon>Eukaryota</taxon>
        <taxon>Fungi</taxon>
        <taxon>Dikarya</taxon>
        <taxon>Ascomycota</taxon>
        <taxon>Pezizomycotina</taxon>
        <taxon>Sordariomycetes</taxon>
        <taxon>Sordariomycetidae</taxon>
        <taxon>Diaporthales</taxon>
        <taxon>Diaporthaceae</taxon>
        <taxon>Diaporthe</taxon>
        <taxon>Diaporthe eres species complex</taxon>
    </lineage>
</organism>
<dbReference type="EMBL" id="JBAWTH010000026">
    <property type="protein sequence ID" value="KAL2285943.1"/>
    <property type="molecule type" value="Genomic_DNA"/>
</dbReference>
<proteinExistence type="predicted"/>
<evidence type="ECO:0000313" key="2">
    <source>
        <dbReference type="Proteomes" id="UP001600888"/>
    </source>
</evidence>
<reference evidence="1 2" key="1">
    <citation type="submission" date="2024-03" db="EMBL/GenBank/DDBJ databases">
        <title>A high-quality draft genome sequence of Diaporthe vaccinii, a causative agent of upright dieback and viscid rot disease in cranberry plants.</title>
        <authorList>
            <person name="Sarrasin M."/>
            <person name="Lang B.F."/>
            <person name="Burger G."/>
        </authorList>
    </citation>
    <scope>NUCLEOTIDE SEQUENCE [LARGE SCALE GENOMIC DNA]</scope>
    <source>
        <strain evidence="1 2">IS7</strain>
    </source>
</reference>
<dbReference type="Proteomes" id="UP001600888">
    <property type="component" value="Unassembled WGS sequence"/>
</dbReference>
<accession>A0ABR4EU36</accession>
<keyword evidence="2" id="KW-1185">Reference proteome</keyword>
<protein>
    <submittedName>
        <fullName evidence="1">Uncharacterized protein</fullName>
    </submittedName>
</protein>
<name>A0ABR4EU36_9PEZI</name>
<gene>
    <name evidence="1" type="ORF">FJTKL_07205</name>
</gene>